<dbReference type="InterPro" id="IPR051313">
    <property type="entry name" value="Bact_iron-sidero_bind"/>
</dbReference>
<keyword evidence="3" id="KW-0813">Transport</keyword>
<keyword evidence="4" id="KW-0408">Iron</keyword>
<evidence type="ECO:0000256" key="6">
    <source>
        <dbReference type="SAM" id="Phobius"/>
    </source>
</evidence>
<comment type="subcellular location">
    <subcellularLocation>
        <location evidence="1">Cell envelope</location>
    </subcellularLocation>
</comment>
<comment type="similarity">
    <text evidence="2">Belongs to the bacterial solute-binding protein 8 family.</text>
</comment>
<protein>
    <submittedName>
        <fullName evidence="8">Iron-dicitrate transporter substrate-binding subunit</fullName>
    </submittedName>
</protein>
<keyword evidence="6" id="KW-1133">Transmembrane helix</keyword>
<evidence type="ECO:0000256" key="5">
    <source>
        <dbReference type="ARBA" id="ARBA00022729"/>
    </source>
</evidence>
<dbReference type="EMBL" id="UASD01000009">
    <property type="protein sequence ID" value="SPX17389.1"/>
    <property type="molecule type" value="Genomic_DNA"/>
</dbReference>
<dbReference type="InterPro" id="IPR002491">
    <property type="entry name" value="ABC_transptr_periplasmic_BD"/>
</dbReference>
<dbReference type="Gene3D" id="3.40.50.1980">
    <property type="entry name" value="Nitrogenase molybdenum iron protein domain"/>
    <property type="match status" value="1"/>
</dbReference>
<dbReference type="PANTHER" id="PTHR30532:SF29">
    <property type="entry name" value="FE(3+) DICITRATE-BINDING PERIPLASMIC PROTEIN"/>
    <property type="match status" value="1"/>
</dbReference>
<evidence type="ECO:0000256" key="1">
    <source>
        <dbReference type="ARBA" id="ARBA00004196"/>
    </source>
</evidence>
<accession>A0A2X1NBX9</accession>
<name>A0A2X1NBX9_ECOLX</name>
<dbReference type="PANTHER" id="PTHR30532">
    <property type="entry name" value="IRON III DICITRATE-BINDING PERIPLASMIC PROTEIN"/>
    <property type="match status" value="1"/>
</dbReference>
<evidence type="ECO:0000313" key="9">
    <source>
        <dbReference type="Proteomes" id="UP000250780"/>
    </source>
</evidence>
<evidence type="ECO:0000256" key="3">
    <source>
        <dbReference type="ARBA" id="ARBA00022448"/>
    </source>
</evidence>
<feature type="transmembrane region" description="Helical" evidence="6">
    <location>
        <begin position="93"/>
        <end position="119"/>
    </location>
</feature>
<evidence type="ECO:0000256" key="4">
    <source>
        <dbReference type="ARBA" id="ARBA00022496"/>
    </source>
</evidence>
<sequence length="168" mass="19343">MPSIGLEQLLAVNPAWLLVAHYREESIVKRWQQDPLWQMLTAAQKQQVASVDSNTWARMRGIFAAERIAADTVKIFHHQPLTGCEMTAIKHPVLLWGLPVAALIIIFWLSLFCYSAILFPEQMQPAPCCLDTRQRYQKRWCKTFVCTKPGRRSDRRKPGARGHRCCKP</sequence>
<dbReference type="PROSITE" id="PS50983">
    <property type="entry name" value="FE_B12_PBP"/>
    <property type="match status" value="1"/>
</dbReference>
<keyword evidence="6" id="KW-0812">Transmembrane</keyword>
<keyword evidence="6" id="KW-0472">Membrane</keyword>
<evidence type="ECO:0000256" key="2">
    <source>
        <dbReference type="ARBA" id="ARBA00008814"/>
    </source>
</evidence>
<dbReference type="GO" id="GO:0030288">
    <property type="term" value="C:outer membrane-bounded periplasmic space"/>
    <property type="evidence" value="ECO:0007669"/>
    <property type="project" value="TreeGrafter"/>
</dbReference>
<keyword evidence="4" id="KW-0406">Ion transport</keyword>
<keyword evidence="4" id="KW-0410">Iron transport</keyword>
<dbReference type="Proteomes" id="UP000250780">
    <property type="component" value="Unassembled WGS sequence"/>
</dbReference>
<keyword evidence="5" id="KW-0732">Signal</keyword>
<proteinExistence type="inferred from homology"/>
<evidence type="ECO:0000313" key="8">
    <source>
        <dbReference type="EMBL" id="SPX17389.1"/>
    </source>
</evidence>
<feature type="domain" description="Fe/B12 periplasmic-binding" evidence="7">
    <location>
        <begin position="1"/>
        <end position="80"/>
    </location>
</feature>
<evidence type="ECO:0000259" key="7">
    <source>
        <dbReference type="PROSITE" id="PS50983"/>
    </source>
</evidence>
<dbReference type="AlphaFoldDB" id="A0A2X1NBX9"/>
<dbReference type="GO" id="GO:1901678">
    <property type="term" value="P:iron coordination entity transport"/>
    <property type="evidence" value="ECO:0007669"/>
    <property type="project" value="UniProtKB-ARBA"/>
</dbReference>
<organism evidence="8 9">
    <name type="scientific">Escherichia coli</name>
    <dbReference type="NCBI Taxonomy" id="562"/>
    <lineage>
        <taxon>Bacteria</taxon>
        <taxon>Pseudomonadati</taxon>
        <taxon>Pseudomonadota</taxon>
        <taxon>Gammaproteobacteria</taxon>
        <taxon>Enterobacterales</taxon>
        <taxon>Enterobacteriaceae</taxon>
        <taxon>Escherichia</taxon>
    </lineage>
</organism>
<reference evidence="8 9" key="1">
    <citation type="submission" date="2018-06" db="EMBL/GenBank/DDBJ databases">
        <authorList>
            <consortium name="Pathogen Informatics"/>
            <person name="Doyle S."/>
        </authorList>
    </citation>
    <scope>NUCLEOTIDE SEQUENCE [LARGE SCALE GENOMIC DNA]</scope>
    <source>
        <strain evidence="8 9">NCTC9073</strain>
    </source>
</reference>
<dbReference type="SUPFAM" id="SSF53807">
    <property type="entry name" value="Helical backbone' metal receptor"/>
    <property type="match status" value="1"/>
</dbReference>
<gene>
    <name evidence="8" type="primary">fecB_2</name>
    <name evidence="8" type="ORF">NCTC9073_05206</name>
</gene>